<reference evidence="1" key="2">
    <citation type="submission" date="2022-09" db="EMBL/GenBank/DDBJ databases">
        <authorList>
            <person name="Sun Q."/>
            <person name="Ohkuma M."/>
        </authorList>
    </citation>
    <scope>NUCLEOTIDE SEQUENCE</scope>
    <source>
        <strain evidence="1">JCM 3093</strain>
    </source>
</reference>
<dbReference type="EMBL" id="BMQD01000005">
    <property type="protein sequence ID" value="GGK60003.1"/>
    <property type="molecule type" value="Genomic_DNA"/>
</dbReference>
<organism evidence="1 2">
    <name type="scientific">Planomonospora parontospora</name>
    <dbReference type="NCBI Taxonomy" id="58119"/>
    <lineage>
        <taxon>Bacteria</taxon>
        <taxon>Bacillati</taxon>
        <taxon>Actinomycetota</taxon>
        <taxon>Actinomycetes</taxon>
        <taxon>Streptosporangiales</taxon>
        <taxon>Streptosporangiaceae</taxon>
        <taxon>Planomonospora</taxon>
    </lineage>
</organism>
<accession>A0AA37F3P8</accession>
<evidence type="ECO:0000313" key="1">
    <source>
        <dbReference type="EMBL" id="GGK60003.1"/>
    </source>
</evidence>
<name>A0AA37F3P8_9ACTN</name>
<proteinExistence type="predicted"/>
<dbReference type="Proteomes" id="UP000627984">
    <property type="component" value="Unassembled WGS sequence"/>
</dbReference>
<sequence length="41" mass="4634">MTFTDIDEILAARPGPTTDQLLDRVLAEHGYPRPPELEQRA</sequence>
<dbReference type="RefSeq" id="WP_275413814.1">
    <property type="nucleotide sequence ID" value="NZ_BMQD01000005.1"/>
</dbReference>
<reference evidence="1" key="1">
    <citation type="journal article" date="2014" name="Int. J. Syst. Evol. Microbiol.">
        <title>Complete genome sequence of Corynebacterium casei LMG S-19264T (=DSM 44701T), isolated from a smear-ripened cheese.</title>
        <authorList>
            <consortium name="US DOE Joint Genome Institute (JGI-PGF)"/>
            <person name="Walter F."/>
            <person name="Albersmeier A."/>
            <person name="Kalinowski J."/>
            <person name="Ruckert C."/>
        </authorList>
    </citation>
    <scope>NUCLEOTIDE SEQUENCE</scope>
    <source>
        <strain evidence="1">JCM 3093</strain>
    </source>
</reference>
<evidence type="ECO:0000313" key="2">
    <source>
        <dbReference type="Proteomes" id="UP000627984"/>
    </source>
</evidence>
<protein>
    <submittedName>
        <fullName evidence="1">Uncharacterized protein</fullName>
    </submittedName>
</protein>
<gene>
    <name evidence="1" type="ORF">GCM10010126_19430</name>
</gene>
<dbReference type="AlphaFoldDB" id="A0AA37F3P8"/>
<comment type="caution">
    <text evidence="1">The sequence shown here is derived from an EMBL/GenBank/DDBJ whole genome shotgun (WGS) entry which is preliminary data.</text>
</comment>